<reference evidence="2" key="1">
    <citation type="journal article" date="2019" name="bioRxiv">
        <title>The Genome of the Zebra Mussel, Dreissena polymorpha: A Resource for Invasive Species Research.</title>
        <authorList>
            <person name="McCartney M.A."/>
            <person name="Auch B."/>
            <person name="Kono T."/>
            <person name="Mallez S."/>
            <person name="Zhang Y."/>
            <person name="Obille A."/>
            <person name="Becker A."/>
            <person name="Abrahante J.E."/>
            <person name="Garbe J."/>
            <person name="Badalamenti J.P."/>
            <person name="Herman A."/>
            <person name="Mangelson H."/>
            <person name="Liachko I."/>
            <person name="Sullivan S."/>
            <person name="Sone E.D."/>
            <person name="Koren S."/>
            <person name="Silverstein K.A.T."/>
            <person name="Beckman K.B."/>
            <person name="Gohl D.M."/>
        </authorList>
    </citation>
    <scope>NUCLEOTIDE SEQUENCE</scope>
    <source>
        <strain evidence="2">Duluth1</strain>
        <tissue evidence="2">Whole animal</tissue>
    </source>
</reference>
<keyword evidence="3" id="KW-1185">Reference proteome</keyword>
<evidence type="ECO:0000313" key="2">
    <source>
        <dbReference type="EMBL" id="KAH3793168.1"/>
    </source>
</evidence>
<accession>A0A9D4F917</accession>
<evidence type="ECO:0000313" key="3">
    <source>
        <dbReference type="Proteomes" id="UP000828390"/>
    </source>
</evidence>
<feature type="transmembrane region" description="Helical" evidence="1">
    <location>
        <begin position="12"/>
        <end position="31"/>
    </location>
</feature>
<dbReference type="Proteomes" id="UP000828390">
    <property type="component" value="Unassembled WGS sequence"/>
</dbReference>
<keyword evidence="1" id="KW-0812">Transmembrane</keyword>
<feature type="transmembrane region" description="Helical" evidence="1">
    <location>
        <begin position="63"/>
        <end position="82"/>
    </location>
</feature>
<reference evidence="2" key="2">
    <citation type="submission" date="2020-11" db="EMBL/GenBank/DDBJ databases">
        <authorList>
            <person name="McCartney M.A."/>
            <person name="Auch B."/>
            <person name="Kono T."/>
            <person name="Mallez S."/>
            <person name="Becker A."/>
            <person name="Gohl D.M."/>
            <person name="Silverstein K.A.T."/>
            <person name="Koren S."/>
            <person name="Bechman K.B."/>
            <person name="Herman A."/>
            <person name="Abrahante J.E."/>
            <person name="Garbe J."/>
        </authorList>
    </citation>
    <scope>NUCLEOTIDE SEQUENCE</scope>
    <source>
        <strain evidence="2">Duluth1</strain>
        <tissue evidence="2">Whole animal</tissue>
    </source>
</reference>
<name>A0A9D4F917_DREPO</name>
<dbReference type="EMBL" id="JAIWYP010000007">
    <property type="protein sequence ID" value="KAH3793168.1"/>
    <property type="molecule type" value="Genomic_DNA"/>
</dbReference>
<keyword evidence="1" id="KW-0472">Membrane</keyword>
<keyword evidence="1" id="KW-1133">Transmembrane helix</keyword>
<evidence type="ECO:0000256" key="1">
    <source>
        <dbReference type="SAM" id="Phobius"/>
    </source>
</evidence>
<proteinExistence type="predicted"/>
<sequence length="90" mass="10136">MPRFHKTRFKVNQFFVAVIVTSVAIGMDVLGANNSVGTGGWCWIICSLSNRTQTVWMLLAGKFWEIACYLLTALVFVIAKYCKLNEKVCI</sequence>
<dbReference type="AlphaFoldDB" id="A0A9D4F917"/>
<protein>
    <submittedName>
        <fullName evidence="2">Uncharacterized protein</fullName>
    </submittedName>
</protein>
<comment type="caution">
    <text evidence="2">The sequence shown here is derived from an EMBL/GenBank/DDBJ whole genome shotgun (WGS) entry which is preliminary data.</text>
</comment>
<gene>
    <name evidence="2" type="ORF">DPMN_146673</name>
</gene>
<organism evidence="2 3">
    <name type="scientific">Dreissena polymorpha</name>
    <name type="common">Zebra mussel</name>
    <name type="synonym">Mytilus polymorpha</name>
    <dbReference type="NCBI Taxonomy" id="45954"/>
    <lineage>
        <taxon>Eukaryota</taxon>
        <taxon>Metazoa</taxon>
        <taxon>Spiralia</taxon>
        <taxon>Lophotrochozoa</taxon>
        <taxon>Mollusca</taxon>
        <taxon>Bivalvia</taxon>
        <taxon>Autobranchia</taxon>
        <taxon>Heteroconchia</taxon>
        <taxon>Euheterodonta</taxon>
        <taxon>Imparidentia</taxon>
        <taxon>Neoheterodontei</taxon>
        <taxon>Myida</taxon>
        <taxon>Dreissenoidea</taxon>
        <taxon>Dreissenidae</taxon>
        <taxon>Dreissena</taxon>
    </lineage>
</organism>